<accession>W2JVF3</accession>
<dbReference type="EMBL" id="KI670400">
    <property type="protein sequence ID" value="ETL50351.1"/>
    <property type="molecule type" value="Genomic_DNA"/>
</dbReference>
<dbReference type="Proteomes" id="UP000053864">
    <property type="component" value="Unassembled WGS sequence"/>
</dbReference>
<organism evidence="1 2">
    <name type="scientific">Phytophthora nicotianae</name>
    <name type="common">Potato buckeye rot agent</name>
    <name type="synonym">Phytophthora parasitica</name>
    <dbReference type="NCBI Taxonomy" id="4792"/>
    <lineage>
        <taxon>Eukaryota</taxon>
        <taxon>Sar</taxon>
        <taxon>Stramenopiles</taxon>
        <taxon>Oomycota</taxon>
        <taxon>Peronosporomycetes</taxon>
        <taxon>Peronosporales</taxon>
        <taxon>Peronosporaceae</taxon>
        <taxon>Phytophthora</taxon>
    </lineage>
</organism>
<protein>
    <submittedName>
        <fullName evidence="1">Uncharacterized protein</fullName>
    </submittedName>
</protein>
<reference evidence="1 2" key="1">
    <citation type="submission" date="2013-11" db="EMBL/GenBank/DDBJ databases">
        <title>The Genome Sequence of Phytophthora parasitica CJ05E6.</title>
        <authorList>
            <consortium name="The Broad Institute Genomics Platform"/>
            <person name="Russ C."/>
            <person name="Tyler B."/>
            <person name="Panabieres F."/>
            <person name="Shan W."/>
            <person name="Tripathy S."/>
            <person name="Grunwald N."/>
            <person name="Machado M."/>
            <person name="Johnson C.S."/>
            <person name="Arredondo F."/>
            <person name="Hong C."/>
            <person name="Coffey M."/>
            <person name="Young S.K."/>
            <person name="Zeng Q."/>
            <person name="Gargeya S."/>
            <person name="Fitzgerald M."/>
            <person name="Abouelleil A."/>
            <person name="Alvarado L."/>
            <person name="Chapman S.B."/>
            <person name="Gainer-Dewar J."/>
            <person name="Goldberg J."/>
            <person name="Griggs A."/>
            <person name="Gujja S."/>
            <person name="Hansen M."/>
            <person name="Howarth C."/>
            <person name="Imamovic A."/>
            <person name="Ireland A."/>
            <person name="Larimer J."/>
            <person name="McCowan C."/>
            <person name="Murphy C."/>
            <person name="Pearson M."/>
            <person name="Poon T.W."/>
            <person name="Priest M."/>
            <person name="Roberts A."/>
            <person name="Saif S."/>
            <person name="Shea T."/>
            <person name="Sykes S."/>
            <person name="Wortman J."/>
            <person name="Nusbaum C."/>
            <person name="Birren B."/>
        </authorList>
    </citation>
    <scope>NUCLEOTIDE SEQUENCE [LARGE SCALE GENOMIC DNA]</scope>
    <source>
        <strain evidence="1 2">CJ05E6</strain>
    </source>
</reference>
<dbReference type="AlphaFoldDB" id="W2JVF3"/>
<sequence length="36" mass="4127">RVLQYFGEVKTTPPPSVGVVEEIRKSHEKEEKTKSI</sequence>
<proteinExistence type="predicted"/>
<evidence type="ECO:0000313" key="2">
    <source>
        <dbReference type="Proteomes" id="UP000053864"/>
    </source>
</evidence>
<gene>
    <name evidence="1" type="ORF">L916_00393</name>
</gene>
<name>W2JVF3_PHYNI</name>
<evidence type="ECO:0000313" key="1">
    <source>
        <dbReference type="EMBL" id="ETL50351.1"/>
    </source>
</evidence>
<feature type="non-terminal residue" evidence="1">
    <location>
        <position position="1"/>
    </location>
</feature>